<accession>A0AAU7XC70</accession>
<dbReference type="PANTHER" id="PTHR43873">
    <property type="entry name" value="COBYRINATE A,C-DIAMIDE SYNTHASE"/>
    <property type="match status" value="1"/>
</dbReference>
<dbReference type="GO" id="GO:0005524">
    <property type="term" value="F:ATP binding"/>
    <property type="evidence" value="ECO:0007669"/>
    <property type="project" value="UniProtKB-UniRule"/>
</dbReference>
<comment type="similarity">
    <text evidence="9">Belongs to the CobB/CbiA family.</text>
</comment>
<organism evidence="12">
    <name type="scientific">Methyloraptor flagellatus</name>
    <dbReference type="NCBI Taxonomy" id="3162530"/>
    <lineage>
        <taxon>Bacteria</taxon>
        <taxon>Pseudomonadati</taxon>
        <taxon>Pseudomonadota</taxon>
        <taxon>Alphaproteobacteria</taxon>
        <taxon>Hyphomicrobiales</taxon>
        <taxon>Ancalomicrobiaceae</taxon>
        <taxon>Methyloraptor</taxon>
    </lineage>
</organism>
<dbReference type="InterPro" id="IPR029062">
    <property type="entry name" value="Class_I_gatase-like"/>
</dbReference>
<dbReference type="SUPFAM" id="SSF52540">
    <property type="entry name" value="P-loop containing nucleoside triphosphate hydrolases"/>
    <property type="match status" value="1"/>
</dbReference>
<dbReference type="RefSeq" id="WP_407049371.1">
    <property type="nucleotide sequence ID" value="NZ_CP158568.1"/>
</dbReference>
<evidence type="ECO:0000313" key="12">
    <source>
        <dbReference type="EMBL" id="XBY44279.1"/>
    </source>
</evidence>
<evidence type="ECO:0000256" key="6">
    <source>
        <dbReference type="ARBA" id="ARBA00022840"/>
    </source>
</evidence>
<dbReference type="PROSITE" id="PS51274">
    <property type="entry name" value="GATASE_COBBQ"/>
    <property type="match status" value="1"/>
</dbReference>
<evidence type="ECO:0000256" key="3">
    <source>
        <dbReference type="ARBA" id="ARBA00022573"/>
    </source>
</evidence>
<evidence type="ECO:0000256" key="2">
    <source>
        <dbReference type="ARBA" id="ARBA00006205"/>
    </source>
</evidence>
<evidence type="ECO:0000259" key="11">
    <source>
        <dbReference type="Pfam" id="PF07685"/>
    </source>
</evidence>
<sequence>MIAAVKSGSGKTTLTLGLMRALARSGVRVAGAKCGPDYIDPAFHAAACGRPSLNLDTWSMPPEMVAYNAGLVADGAELVIAEGLMGLFDGVPAAPGRTGSSVDVAAAAGWPVLLVHDVGGQSQSAAAIVAGVKSYDPRMRLAGVVLNRVGSSRHERLVRQAVEALGVPVLGSIPRSEAIRLPERHLGLVQAAETAELGAILDAMADHVAAHCDIAGIRAVAAPGTAPGQASDAAAIPPPGGRIAIARDAAFTFLYPHLALGWRAAGAELRFFSPLADEPPPADCDVCWLPGGYPELHAGTLAEAHAFKAGLTAFAATRPVHGECGGYMVLGETLEAADGVTYPMTGLLGLRTSFAKRRMTLGYRAVELLAEAPTGPAGTRLRGHEFHYATILARGDDMPLASVTDAYGSEPKPDGSRRGTVTGTFFHAIARDPAHDHG</sequence>
<dbReference type="InterPro" id="IPR027417">
    <property type="entry name" value="P-loop_NTPase"/>
</dbReference>
<evidence type="ECO:0000256" key="9">
    <source>
        <dbReference type="HAMAP-Rule" id="MF_00027"/>
    </source>
</evidence>
<dbReference type="Pfam" id="PF01656">
    <property type="entry name" value="CbiA"/>
    <property type="match status" value="1"/>
</dbReference>
<dbReference type="GO" id="GO:0009236">
    <property type="term" value="P:cobalamin biosynthetic process"/>
    <property type="evidence" value="ECO:0007669"/>
    <property type="project" value="UniProtKB-UniRule"/>
</dbReference>
<dbReference type="InterPro" id="IPR011698">
    <property type="entry name" value="GATase_3"/>
</dbReference>
<dbReference type="InterPro" id="IPR002586">
    <property type="entry name" value="CobQ/CobB/MinD/ParA_Nub-bd_dom"/>
</dbReference>
<name>A0AAU7XC70_9HYPH</name>
<dbReference type="SUPFAM" id="SSF52317">
    <property type="entry name" value="Class I glutamine amidotransferase-like"/>
    <property type="match status" value="1"/>
</dbReference>
<dbReference type="Gene3D" id="3.40.50.880">
    <property type="match status" value="1"/>
</dbReference>
<comment type="cofactor">
    <cofactor evidence="1 9">
        <name>Mg(2+)</name>
        <dbReference type="ChEBI" id="CHEBI:18420"/>
    </cofactor>
</comment>
<dbReference type="PANTHER" id="PTHR43873:SF1">
    <property type="entry name" value="COBYRINATE A,C-DIAMIDE SYNTHASE"/>
    <property type="match status" value="1"/>
</dbReference>
<dbReference type="GO" id="GO:0043802">
    <property type="term" value="F:hydrogenobyrinic acid a,c-diamide synthase (glutamine-hydrolysing) activity"/>
    <property type="evidence" value="ECO:0007669"/>
    <property type="project" value="UniProtKB-UniRule"/>
</dbReference>
<dbReference type="HAMAP" id="MF_00027">
    <property type="entry name" value="CobB_CbiA"/>
    <property type="match status" value="1"/>
</dbReference>
<feature type="domain" description="CobB/CobQ-like glutamine amidotransferase" evidence="11">
    <location>
        <begin position="242"/>
        <end position="431"/>
    </location>
</feature>
<dbReference type="EC" id="6.3.5.9" evidence="9"/>
<comment type="domain">
    <text evidence="9">Comprises of two domains. The C-terminal domain contains the binding site for glutamine and catalyzes the hydrolysis of this substrate to glutamate and ammonia. The N-terminal domain is anticipated to bind ATP and hydrogenobyrinate and catalyzes the ultimate synthesis of the diamide product. The ammonia produced via the glutaminase domain is probably translocated to the adjacent domain via a molecular tunnel, where it reacts with an activated intermediate.</text>
</comment>
<dbReference type="Gene3D" id="3.40.50.300">
    <property type="entry name" value="P-loop containing nucleotide triphosphate hydrolases"/>
    <property type="match status" value="1"/>
</dbReference>
<proteinExistence type="inferred from homology"/>
<dbReference type="InterPro" id="IPR004484">
    <property type="entry name" value="CbiA/CobB_synth"/>
</dbReference>
<protein>
    <recommendedName>
        <fullName evidence="9">Hydrogenobyrinate a,c-diamide synthase</fullName>
        <ecNumber evidence="9">6.3.5.9</ecNumber>
    </recommendedName>
    <alternativeName>
        <fullName evidence="9">Hydrogenobyrinic acid a,c-diamide synthase</fullName>
    </alternativeName>
</protein>
<dbReference type="GO" id="GO:0042242">
    <property type="term" value="F:cobyrinic acid a,c-diamide synthase activity"/>
    <property type="evidence" value="ECO:0007669"/>
    <property type="project" value="InterPro"/>
</dbReference>
<reference evidence="12" key="1">
    <citation type="submission" date="2024-06" db="EMBL/GenBank/DDBJ databases">
        <title>Methylostella associata gen. nov., sp. nov., a novel Ancalomicrobiaceae-affiliated facultatively methylotrophic bacteria that feed on methanotrophs of the genus Methylococcus.</title>
        <authorList>
            <person name="Saltykova V."/>
            <person name="Danilova O.V."/>
            <person name="Oshkin I.Y."/>
            <person name="Belova S.E."/>
            <person name="Pimenov N.V."/>
            <person name="Dedysh S.N."/>
        </authorList>
    </citation>
    <scope>NUCLEOTIDE SEQUENCE</scope>
    <source>
        <strain evidence="12">S20</strain>
    </source>
</reference>
<evidence type="ECO:0000256" key="5">
    <source>
        <dbReference type="ARBA" id="ARBA00022741"/>
    </source>
</evidence>
<comment type="pathway">
    <text evidence="9">Cofactor biosynthesis; adenosylcobalamin biosynthesis; cob(II)yrinate a,c-diamide from precorrin-2 (aerobic route): step 9/10.</text>
</comment>
<keyword evidence="8 9" id="KW-0315">Glutamine amidotransferase</keyword>
<evidence type="ECO:0000256" key="7">
    <source>
        <dbReference type="ARBA" id="ARBA00022842"/>
    </source>
</evidence>
<dbReference type="NCBIfam" id="TIGR00379">
    <property type="entry name" value="cobB"/>
    <property type="match status" value="1"/>
</dbReference>
<keyword evidence="4 9" id="KW-0436">Ligase</keyword>
<feature type="active site" description="Nucleophile" evidence="9">
    <location>
        <position position="324"/>
    </location>
</feature>
<dbReference type="AlphaFoldDB" id="A0AAU7XC70"/>
<keyword evidence="6 9" id="KW-0067">ATP-binding</keyword>
<comment type="similarity">
    <text evidence="2">Belongs to the CobB/CobQ family. CobQ subfamily.</text>
</comment>
<dbReference type="NCBIfam" id="NF002204">
    <property type="entry name" value="PRK01077.1"/>
    <property type="match status" value="1"/>
</dbReference>
<feature type="domain" description="CobQ/CobB/MinD/ParA nucleotide binding" evidence="10">
    <location>
        <begin position="1"/>
        <end position="186"/>
    </location>
</feature>
<keyword evidence="5 9" id="KW-0547">Nucleotide-binding</keyword>
<evidence type="ECO:0000259" key="10">
    <source>
        <dbReference type="Pfam" id="PF01656"/>
    </source>
</evidence>
<comment type="function">
    <text evidence="9">Catalyzes the ATP-dependent amidation of the two carboxylate groups at positions a and c of hydrogenobyrinate, using either L-glutamine or ammonia as the nitrogen source.</text>
</comment>
<evidence type="ECO:0000256" key="8">
    <source>
        <dbReference type="ARBA" id="ARBA00022962"/>
    </source>
</evidence>
<comment type="catalytic activity">
    <reaction evidence="9">
        <text>hydrogenobyrinate + 2 L-glutamine + 2 ATP + 2 H2O = hydrogenobyrinate a,c-diamide + 2 L-glutamate + 2 ADP + 2 phosphate + 2 H(+)</text>
        <dbReference type="Rhea" id="RHEA:12544"/>
        <dbReference type="ChEBI" id="CHEBI:15377"/>
        <dbReference type="ChEBI" id="CHEBI:15378"/>
        <dbReference type="ChEBI" id="CHEBI:29985"/>
        <dbReference type="ChEBI" id="CHEBI:30616"/>
        <dbReference type="ChEBI" id="CHEBI:43474"/>
        <dbReference type="ChEBI" id="CHEBI:58359"/>
        <dbReference type="ChEBI" id="CHEBI:77873"/>
        <dbReference type="ChEBI" id="CHEBI:77874"/>
        <dbReference type="ChEBI" id="CHEBI:456216"/>
        <dbReference type="EC" id="6.3.5.9"/>
    </reaction>
</comment>
<evidence type="ECO:0000256" key="4">
    <source>
        <dbReference type="ARBA" id="ARBA00022598"/>
    </source>
</evidence>
<keyword evidence="3 9" id="KW-0169">Cobalamin biosynthesis</keyword>
<evidence type="ECO:0000256" key="1">
    <source>
        <dbReference type="ARBA" id="ARBA00001946"/>
    </source>
</evidence>
<dbReference type="Pfam" id="PF07685">
    <property type="entry name" value="GATase_3"/>
    <property type="match status" value="1"/>
</dbReference>
<feature type="site" description="Increases nucleophilicity of active site Cys" evidence="9">
    <location>
        <position position="427"/>
    </location>
</feature>
<gene>
    <name evidence="9" type="primary">cobB</name>
    <name evidence="12" type="ORF">ABS361_19965</name>
</gene>
<dbReference type="EMBL" id="CP158568">
    <property type="protein sequence ID" value="XBY44279.1"/>
    <property type="molecule type" value="Genomic_DNA"/>
</dbReference>
<keyword evidence="7 9" id="KW-0460">Magnesium</keyword>
<comment type="miscellaneous">
    <text evidence="9">The a and c carboxylates of hydrogenobyrinate are activated for nucleophilic attack via formation of a phosphorylated intermediate by ATP. CobB catalyzes first the amidation of the c-carboxylate, and then that of the a-carboxylate.</text>
</comment>
<dbReference type="KEGG" id="mflg:ABS361_19965"/>
<dbReference type="CDD" id="cd05388">
    <property type="entry name" value="CobB_N"/>
    <property type="match status" value="1"/>
</dbReference>